<evidence type="ECO:0000259" key="5">
    <source>
        <dbReference type="SMART" id="SM00824"/>
    </source>
</evidence>
<evidence type="ECO:0000256" key="3">
    <source>
        <dbReference type="ARBA" id="ARBA00022801"/>
    </source>
</evidence>
<proteinExistence type="inferred from homology"/>
<protein>
    <recommendedName>
        <fullName evidence="2">Thioesterase TesA</fullName>
    </recommendedName>
</protein>
<organism evidence="6 7">
    <name type="scientific">Nocardia puris</name>
    <dbReference type="NCBI Taxonomy" id="208602"/>
    <lineage>
        <taxon>Bacteria</taxon>
        <taxon>Bacillati</taxon>
        <taxon>Actinomycetota</taxon>
        <taxon>Actinomycetes</taxon>
        <taxon>Mycobacteriales</taxon>
        <taxon>Nocardiaceae</taxon>
        <taxon>Nocardia</taxon>
    </lineage>
</organism>
<dbReference type="PANTHER" id="PTHR11487">
    <property type="entry name" value="THIOESTERASE"/>
    <property type="match status" value="1"/>
</dbReference>
<dbReference type="AlphaFoldDB" id="A0A366DDY4"/>
<reference evidence="6 7" key="1">
    <citation type="submission" date="2018-06" db="EMBL/GenBank/DDBJ databases">
        <title>Genomic Encyclopedia of Type Strains, Phase IV (KMG-IV): sequencing the most valuable type-strain genomes for metagenomic binning, comparative biology and taxonomic classification.</title>
        <authorList>
            <person name="Goeker M."/>
        </authorList>
    </citation>
    <scope>NUCLEOTIDE SEQUENCE [LARGE SCALE GENOMIC DNA]</scope>
    <source>
        <strain evidence="6 7">DSM 44599</strain>
    </source>
</reference>
<dbReference type="PANTHER" id="PTHR11487:SF0">
    <property type="entry name" value="S-ACYL FATTY ACID SYNTHASE THIOESTERASE, MEDIUM CHAIN"/>
    <property type="match status" value="1"/>
</dbReference>
<dbReference type="SUPFAM" id="SSF53474">
    <property type="entry name" value="alpha/beta-Hydrolases"/>
    <property type="match status" value="1"/>
</dbReference>
<evidence type="ECO:0000313" key="7">
    <source>
        <dbReference type="Proteomes" id="UP000252586"/>
    </source>
</evidence>
<evidence type="ECO:0000256" key="4">
    <source>
        <dbReference type="ARBA" id="ARBA00024293"/>
    </source>
</evidence>
<evidence type="ECO:0000256" key="1">
    <source>
        <dbReference type="ARBA" id="ARBA00007169"/>
    </source>
</evidence>
<dbReference type="RefSeq" id="WP_067513816.1">
    <property type="nucleotide sequence ID" value="NZ_CP107943.1"/>
</dbReference>
<dbReference type="OrthoDB" id="8480037at2"/>
<dbReference type="GO" id="GO:0008610">
    <property type="term" value="P:lipid biosynthetic process"/>
    <property type="evidence" value="ECO:0007669"/>
    <property type="project" value="TreeGrafter"/>
</dbReference>
<evidence type="ECO:0000256" key="2">
    <source>
        <dbReference type="ARBA" id="ARBA00015007"/>
    </source>
</evidence>
<gene>
    <name evidence="6" type="ORF">DFR74_1092</name>
</gene>
<dbReference type="InterPro" id="IPR029058">
    <property type="entry name" value="AB_hydrolase_fold"/>
</dbReference>
<dbReference type="InterPro" id="IPR020802">
    <property type="entry name" value="TesA-like"/>
</dbReference>
<dbReference type="Proteomes" id="UP000252586">
    <property type="component" value="Unassembled WGS sequence"/>
</dbReference>
<dbReference type="SMART" id="SM00824">
    <property type="entry name" value="PKS_TE"/>
    <property type="match status" value="1"/>
</dbReference>
<dbReference type="Gene3D" id="3.40.50.1820">
    <property type="entry name" value="alpha/beta hydrolase"/>
    <property type="match status" value="1"/>
</dbReference>
<feature type="domain" description="Thioesterase TesA-like" evidence="5">
    <location>
        <begin position="28"/>
        <end position="249"/>
    </location>
</feature>
<dbReference type="InterPro" id="IPR012223">
    <property type="entry name" value="TEII"/>
</dbReference>
<name>A0A366DDY4_9NOCA</name>
<dbReference type="InterPro" id="IPR001031">
    <property type="entry name" value="Thioesterase"/>
</dbReference>
<sequence length="259" mass="28037">MVDTDTRAGAGRWVRQFGPAPDAAHRLVCFPYAGGSASYFFRLTKALAPEIDAVAVQYPGRQERRAEPIIEDIGDLADRVTEAVLPWIDRPVSFFGHSMGAAVAFEVAVRLQQTGVTLTELFVSGRRGPGTFRDERTHLASDRELLADVRRLGGTDTAALDDPEIAAMVLPVIRGDYRAIERYRRAGGPVLRCGITAFTGDADPKATVEEVAEWGAHTEGAFTLREFAGGHFFLNQHADAVAGALRARLTGAESVADVR</sequence>
<comment type="caution">
    <text evidence="6">The sequence shown here is derived from an EMBL/GenBank/DDBJ whole genome shotgun (WGS) entry which is preliminary data.</text>
</comment>
<dbReference type="GO" id="GO:0016787">
    <property type="term" value="F:hydrolase activity"/>
    <property type="evidence" value="ECO:0007669"/>
    <property type="project" value="UniProtKB-KW"/>
</dbReference>
<dbReference type="STRING" id="1210090.GCA_001613185_06226"/>
<dbReference type="EMBL" id="QNRE01000009">
    <property type="protein sequence ID" value="RBO88236.1"/>
    <property type="molecule type" value="Genomic_DNA"/>
</dbReference>
<comment type="similarity">
    <text evidence="1">Belongs to the thioesterase family.</text>
</comment>
<keyword evidence="3" id="KW-0378">Hydrolase</keyword>
<comment type="catalytic activity">
    <reaction evidence="4">
        <text>a fatty acyl-CoA + H2O = a fatty acid + CoA + H(+)</text>
        <dbReference type="Rhea" id="RHEA:16781"/>
        <dbReference type="ChEBI" id="CHEBI:15377"/>
        <dbReference type="ChEBI" id="CHEBI:15378"/>
        <dbReference type="ChEBI" id="CHEBI:28868"/>
        <dbReference type="ChEBI" id="CHEBI:57287"/>
        <dbReference type="ChEBI" id="CHEBI:77636"/>
    </reaction>
</comment>
<accession>A0A366DDY4</accession>
<dbReference type="Pfam" id="PF00975">
    <property type="entry name" value="Thioesterase"/>
    <property type="match status" value="1"/>
</dbReference>
<keyword evidence="7" id="KW-1185">Reference proteome</keyword>
<evidence type="ECO:0000313" key="6">
    <source>
        <dbReference type="EMBL" id="RBO88236.1"/>
    </source>
</evidence>